<gene>
    <name evidence="3" type="primary">VAC8</name>
    <name evidence="3" type="ORF">EYF80_045787</name>
</gene>
<accession>A0A4Z2FUK1</accession>
<dbReference type="Proteomes" id="UP000314294">
    <property type="component" value="Unassembled WGS sequence"/>
</dbReference>
<evidence type="ECO:0000256" key="2">
    <source>
        <dbReference type="ARBA" id="ARBA00022737"/>
    </source>
</evidence>
<dbReference type="GO" id="GO:0043495">
    <property type="term" value="F:protein-membrane adaptor activity"/>
    <property type="evidence" value="ECO:0007669"/>
    <property type="project" value="InterPro"/>
</dbReference>
<dbReference type="SUPFAM" id="SSF48371">
    <property type="entry name" value="ARM repeat"/>
    <property type="match status" value="1"/>
</dbReference>
<dbReference type="Gene3D" id="1.25.10.10">
    <property type="entry name" value="Leucine-rich Repeat Variant"/>
    <property type="match status" value="1"/>
</dbReference>
<dbReference type="PANTHER" id="PTHR47249:SF1">
    <property type="entry name" value="VACUOLAR PROTEIN 8"/>
    <property type="match status" value="1"/>
</dbReference>
<dbReference type="GO" id="GO:0071562">
    <property type="term" value="P:nucleus-vacuole junction assembly"/>
    <property type="evidence" value="ECO:0007669"/>
    <property type="project" value="InterPro"/>
</dbReference>
<dbReference type="OrthoDB" id="7537227at2759"/>
<keyword evidence="4" id="KW-1185">Reference proteome</keyword>
<evidence type="ECO:0000256" key="1">
    <source>
        <dbReference type="ARBA" id="ARBA00005462"/>
    </source>
</evidence>
<evidence type="ECO:0000313" key="3">
    <source>
        <dbReference type="EMBL" id="TNN44022.1"/>
    </source>
</evidence>
<sequence>MASGFCENCCRQLKNILVYLRKVCREFEQKLRDVFRELSQCTCFRNTPESRFLRRKTHDSSSLHLLCVKSPLPDAFMEPVMALLLSPDLDVQKTITLSLVNLLAKNKVCKELVIEMGTLVPLLELFRSTDAAARCHACACVTLLASSEPRSEAVMVDGIMPLLALAKSYEPQEQQNATWALLHLTQSVLIQEQLMELDCVLPLKALLKKSSPAWRESAVMLLSSLSAHPPNNDVLVSEGLLDDIGQLLHHPTSVIITHGCRIISDLCLSSAGQQAATESPCVPGLLGALLSPSLSGETSLRVTSCLHQLMTCDALKSKLSATITSEQVSRLVKMSGQTLNPQLSHDSASIIGSLEMTEDTVRFLRPHYVTVLDFLSAFLKSKDVEWQQLAVVTVSNLEKDGGFSSLLAGSVLEAELQEVQTPTGETRRMLHAIEPLSPPSIHP</sequence>
<protein>
    <submittedName>
        <fullName evidence="3">Vacuolar protein 8</fullName>
    </submittedName>
</protein>
<reference evidence="3 4" key="1">
    <citation type="submission" date="2019-03" db="EMBL/GenBank/DDBJ databases">
        <title>First draft genome of Liparis tanakae, snailfish: a comprehensive survey of snailfish specific genes.</title>
        <authorList>
            <person name="Kim W."/>
            <person name="Song I."/>
            <person name="Jeong J.-H."/>
            <person name="Kim D."/>
            <person name="Kim S."/>
            <person name="Ryu S."/>
            <person name="Song J.Y."/>
            <person name="Lee S.K."/>
        </authorList>
    </citation>
    <scope>NUCLEOTIDE SEQUENCE [LARGE SCALE GENOMIC DNA]</scope>
    <source>
        <tissue evidence="3">Muscle</tissue>
    </source>
</reference>
<proteinExistence type="inferred from homology"/>
<name>A0A4Z2FUK1_9TELE</name>
<dbReference type="PANTHER" id="PTHR47249">
    <property type="entry name" value="VACUOLAR PROTEIN 8"/>
    <property type="match status" value="1"/>
</dbReference>
<dbReference type="InterPro" id="IPR016024">
    <property type="entry name" value="ARM-type_fold"/>
</dbReference>
<dbReference type="EMBL" id="SRLO01000929">
    <property type="protein sequence ID" value="TNN44022.1"/>
    <property type="molecule type" value="Genomic_DNA"/>
</dbReference>
<dbReference type="AlphaFoldDB" id="A0A4Z2FUK1"/>
<comment type="similarity">
    <text evidence="1">Belongs to the beta-catenin family.</text>
</comment>
<evidence type="ECO:0000313" key="4">
    <source>
        <dbReference type="Proteomes" id="UP000314294"/>
    </source>
</evidence>
<keyword evidence="2" id="KW-0677">Repeat</keyword>
<dbReference type="InterPro" id="IPR045156">
    <property type="entry name" value="Vac8"/>
</dbReference>
<comment type="caution">
    <text evidence="3">The sequence shown here is derived from an EMBL/GenBank/DDBJ whole genome shotgun (WGS) entry which is preliminary data.</text>
</comment>
<dbReference type="InterPro" id="IPR011989">
    <property type="entry name" value="ARM-like"/>
</dbReference>
<organism evidence="3 4">
    <name type="scientific">Liparis tanakae</name>
    <name type="common">Tanaka's snailfish</name>
    <dbReference type="NCBI Taxonomy" id="230148"/>
    <lineage>
        <taxon>Eukaryota</taxon>
        <taxon>Metazoa</taxon>
        <taxon>Chordata</taxon>
        <taxon>Craniata</taxon>
        <taxon>Vertebrata</taxon>
        <taxon>Euteleostomi</taxon>
        <taxon>Actinopterygii</taxon>
        <taxon>Neopterygii</taxon>
        <taxon>Teleostei</taxon>
        <taxon>Neoteleostei</taxon>
        <taxon>Acanthomorphata</taxon>
        <taxon>Eupercaria</taxon>
        <taxon>Perciformes</taxon>
        <taxon>Cottioidei</taxon>
        <taxon>Cottales</taxon>
        <taxon>Liparidae</taxon>
        <taxon>Liparis</taxon>
    </lineage>
</organism>